<dbReference type="InterPro" id="IPR050855">
    <property type="entry name" value="NDM-1-like"/>
</dbReference>
<dbReference type="Gene3D" id="3.60.15.10">
    <property type="entry name" value="Ribonuclease Z/Hydroxyacylglutathione hydrolase-like"/>
    <property type="match status" value="1"/>
</dbReference>
<comment type="caution">
    <text evidence="2">The sequence shown here is derived from an EMBL/GenBank/DDBJ whole genome shotgun (WGS) entry which is preliminary data.</text>
</comment>
<name>A0A931CDH7_9ACTN</name>
<protein>
    <submittedName>
        <fullName evidence="2">MBL fold metallo-hydrolase</fullName>
    </submittedName>
</protein>
<keyword evidence="3" id="KW-1185">Reference proteome</keyword>
<evidence type="ECO:0000259" key="1">
    <source>
        <dbReference type="SMART" id="SM00849"/>
    </source>
</evidence>
<feature type="domain" description="Metallo-beta-lactamase" evidence="1">
    <location>
        <begin position="45"/>
        <end position="245"/>
    </location>
</feature>
<evidence type="ECO:0000313" key="3">
    <source>
        <dbReference type="Proteomes" id="UP000598146"/>
    </source>
</evidence>
<dbReference type="Proteomes" id="UP000598146">
    <property type="component" value="Unassembled WGS sequence"/>
</dbReference>
<proteinExistence type="predicted"/>
<sequence>MFPSRSSGIRRPGRSWHTRGVGELRHLAGRVWIYPYDPDPARVQGCVAVIADDEGSVLVDAGNSPTMARRVRDAVAAAGLPAPRRLIYTHHHWDHVWGACAWPEVEIIGHRAGAAVLRAEAGRPWSEAYLRELVTANPRLSASCTARARAMAGDWDDFTVVVPHTEFDDTLTLPGGVEIRHVGGGHAEDSTVVAVPDSGVLLLGDCFYPPPLHLRQPGDGLDLALIQRLLGDYPPDRYAWYAESHDDPKPSSALI</sequence>
<dbReference type="SMART" id="SM00849">
    <property type="entry name" value="Lactamase_B"/>
    <property type="match status" value="1"/>
</dbReference>
<dbReference type="AlphaFoldDB" id="A0A931CDH7"/>
<reference evidence="2" key="1">
    <citation type="submission" date="2020-11" db="EMBL/GenBank/DDBJ databases">
        <title>Isolation and identification of active actinomycetes.</title>
        <authorList>
            <person name="Sun X."/>
        </authorList>
    </citation>
    <scope>NUCLEOTIDE SEQUENCE</scope>
    <source>
        <strain evidence="2">NEAU-A11</strain>
    </source>
</reference>
<dbReference type="PANTHER" id="PTHR42951">
    <property type="entry name" value="METALLO-BETA-LACTAMASE DOMAIN-CONTAINING"/>
    <property type="match status" value="1"/>
</dbReference>
<dbReference type="InterPro" id="IPR001279">
    <property type="entry name" value="Metallo-B-lactamas"/>
</dbReference>
<dbReference type="InterPro" id="IPR036866">
    <property type="entry name" value="RibonucZ/Hydroxyglut_hydro"/>
</dbReference>
<gene>
    <name evidence="2" type="ORF">I4J89_28890</name>
</gene>
<evidence type="ECO:0000313" key="2">
    <source>
        <dbReference type="EMBL" id="MBG0565477.1"/>
    </source>
</evidence>
<dbReference type="PANTHER" id="PTHR42951:SF4">
    <property type="entry name" value="ACYL-COENZYME A THIOESTERASE MBLAC2"/>
    <property type="match status" value="1"/>
</dbReference>
<organism evidence="2 3">
    <name type="scientific">Actinoplanes aureus</name>
    <dbReference type="NCBI Taxonomy" id="2792083"/>
    <lineage>
        <taxon>Bacteria</taxon>
        <taxon>Bacillati</taxon>
        <taxon>Actinomycetota</taxon>
        <taxon>Actinomycetes</taxon>
        <taxon>Micromonosporales</taxon>
        <taxon>Micromonosporaceae</taxon>
        <taxon>Actinoplanes</taxon>
    </lineage>
</organism>
<accession>A0A931CDH7</accession>
<dbReference type="Pfam" id="PF00753">
    <property type="entry name" value="Lactamase_B"/>
    <property type="match status" value="1"/>
</dbReference>
<dbReference type="SUPFAM" id="SSF56281">
    <property type="entry name" value="Metallo-hydrolase/oxidoreductase"/>
    <property type="match status" value="1"/>
</dbReference>
<dbReference type="EMBL" id="JADQTO010000015">
    <property type="protein sequence ID" value="MBG0565477.1"/>
    <property type="molecule type" value="Genomic_DNA"/>
</dbReference>